<dbReference type="GeneID" id="63781431"/>
<name>A0A1Y2E6P2_9PEZI</name>
<dbReference type="EMBL" id="MCFJ01000004">
    <property type="protein sequence ID" value="ORY67179.1"/>
    <property type="molecule type" value="Genomic_DNA"/>
</dbReference>
<protein>
    <submittedName>
        <fullName evidence="3">Uncharacterized protein</fullName>
    </submittedName>
</protein>
<evidence type="ECO:0000256" key="2">
    <source>
        <dbReference type="SAM" id="Phobius"/>
    </source>
</evidence>
<keyword evidence="2" id="KW-0812">Transmembrane</keyword>
<accession>A0A1Y2E6P2</accession>
<evidence type="ECO:0000256" key="1">
    <source>
        <dbReference type="SAM" id="MobiDB-lite"/>
    </source>
</evidence>
<proteinExistence type="predicted"/>
<keyword evidence="2" id="KW-1133">Transmembrane helix</keyword>
<dbReference type="STRING" id="1141098.A0A1Y2E6P2"/>
<reference evidence="3 4" key="1">
    <citation type="submission" date="2016-07" db="EMBL/GenBank/DDBJ databases">
        <title>Pervasive Adenine N6-methylation of Active Genes in Fungi.</title>
        <authorList>
            <consortium name="DOE Joint Genome Institute"/>
            <person name="Mondo S.J."/>
            <person name="Dannebaum R.O."/>
            <person name="Kuo R.C."/>
            <person name="Labutti K."/>
            <person name="Haridas S."/>
            <person name="Kuo A."/>
            <person name="Salamov A."/>
            <person name="Ahrendt S.R."/>
            <person name="Lipzen A."/>
            <person name="Sullivan W."/>
            <person name="Andreopoulos W.B."/>
            <person name="Clum A."/>
            <person name="Lindquist E."/>
            <person name="Daum C."/>
            <person name="Ramamoorthy G.K."/>
            <person name="Gryganskyi A."/>
            <person name="Culley D."/>
            <person name="Magnuson J.K."/>
            <person name="James T.Y."/>
            <person name="O'Malley M.A."/>
            <person name="Stajich J.E."/>
            <person name="Spatafora J.W."/>
            <person name="Visel A."/>
            <person name="Grigoriev I.V."/>
        </authorList>
    </citation>
    <scope>NUCLEOTIDE SEQUENCE [LARGE SCALE GENOMIC DNA]</scope>
    <source>
        <strain evidence="3 4">CBS 129021</strain>
    </source>
</reference>
<feature type="region of interest" description="Disordered" evidence="1">
    <location>
        <begin position="1"/>
        <end position="21"/>
    </location>
</feature>
<evidence type="ECO:0000313" key="4">
    <source>
        <dbReference type="Proteomes" id="UP000193689"/>
    </source>
</evidence>
<dbReference type="Proteomes" id="UP000193689">
    <property type="component" value="Unassembled WGS sequence"/>
</dbReference>
<evidence type="ECO:0000313" key="3">
    <source>
        <dbReference type="EMBL" id="ORY67179.1"/>
    </source>
</evidence>
<sequence length="135" mass="14396">MKEVREAAGKDATAEEDSPLKPPYSVLGEPIKIGIILAASFAAIISPVSSNIYFHALNLLAFGLQVSMPLINLTITTYFILKGLAPSFNGNFSSSNGCRPATLSVSSSAMSSTSVWLCNTTTLLSWLFTAFTELQ</sequence>
<feature type="transmembrane region" description="Helical" evidence="2">
    <location>
        <begin position="60"/>
        <end position="81"/>
    </location>
</feature>
<gene>
    <name evidence="3" type="ORF">BCR38DRAFT_522171</name>
</gene>
<dbReference type="InterPro" id="IPR036259">
    <property type="entry name" value="MFS_trans_sf"/>
</dbReference>
<feature type="transmembrane region" description="Helical" evidence="2">
    <location>
        <begin position="33"/>
        <end position="54"/>
    </location>
</feature>
<dbReference type="OrthoDB" id="440553at2759"/>
<comment type="caution">
    <text evidence="3">The sequence shown here is derived from an EMBL/GenBank/DDBJ whole genome shotgun (WGS) entry which is preliminary data.</text>
</comment>
<dbReference type="InParanoid" id="A0A1Y2E6P2"/>
<keyword evidence="2" id="KW-0472">Membrane</keyword>
<organism evidence="3 4">
    <name type="scientific">Pseudomassariella vexata</name>
    <dbReference type="NCBI Taxonomy" id="1141098"/>
    <lineage>
        <taxon>Eukaryota</taxon>
        <taxon>Fungi</taxon>
        <taxon>Dikarya</taxon>
        <taxon>Ascomycota</taxon>
        <taxon>Pezizomycotina</taxon>
        <taxon>Sordariomycetes</taxon>
        <taxon>Xylariomycetidae</taxon>
        <taxon>Amphisphaeriales</taxon>
        <taxon>Pseudomassariaceae</taxon>
        <taxon>Pseudomassariella</taxon>
    </lineage>
</organism>
<feature type="compositionally biased region" description="Basic and acidic residues" evidence="1">
    <location>
        <begin position="1"/>
        <end position="13"/>
    </location>
</feature>
<dbReference type="RefSeq" id="XP_040717803.1">
    <property type="nucleotide sequence ID" value="XM_040865219.1"/>
</dbReference>
<dbReference type="AlphaFoldDB" id="A0A1Y2E6P2"/>
<dbReference type="SUPFAM" id="SSF103473">
    <property type="entry name" value="MFS general substrate transporter"/>
    <property type="match status" value="1"/>
</dbReference>
<keyword evidence="4" id="KW-1185">Reference proteome</keyword>